<name>A0ABV6A4F2_9PSEU</name>
<evidence type="ECO:0000313" key="5">
    <source>
        <dbReference type="Proteomes" id="UP001589693"/>
    </source>
</evidence>
<dbReference type="RefSeq" id="WP_377859896.1">
    <property type="nucleotide sequence ID" value="NZ_JBHLZU010000026.1"/>
</dbReference>
<keyword evidence="1 4" id="KW-0808">Transferase</keyword>
<accession>A0ABV6A4F2</accession>
<dbReference type="GO" id="GO:0016746">
    <property type="term" value="F:acyltransferase activity"/>
    <property type="evidence" value="ECO:0007669"/>
    <property type="project" value="UniProtKB-KW"/>
</dbReference>
<keyword evidence="5" id="KW-1185">Reference proteome</keyword>
<dbReference type="EC" id="2.3.-.-" evidence="4"/>
<evidence type="ECO:0000256" key="1">
    <source>
        <dbReference type="ARBA" id="ARBA00022679"/>
    </source>
</evidence>
<evidence type="ECO:0000256" key="2">
    <source>
        <dbReference type="ARBA" id="ARBA00023315"/>
    </source>
</evidence>
<proteinExistence type="predicted"/>
<gene>
    <name evidence="4" type="ORF">ACFFQA_29285</name>
</gene>
<evidence type="ECO:0000313" key="4">
    <source>
        <dbReference type="EMBL" id="MFB9908046.1"/>
    </source>
</evidence>
<feature type="domain" description="N-acetyltransferase" evidence="3">
    <location>
        <begin position="1"/>
        <end position="130"/>
    </location>
</feature>
<organism evidence="4 5">
    <name type="scientific">Allokutzneria oryzae</name>
    <dbReference type="NCBI Taxonomy" id="1378989"/>
    <lineage>
        <taxon>Bacteria</taxon>
        <taxon>Bacillati</taxon>
        <taxon>Actinomycetota</taxon>
        <taxon>Actinomycetes</taxon>
        <taxon>Pseudonocardiales</taxon>
        <taxon>Pseudonocardiaceae</taxon>
        <taxon>Allokutzneria</taxon>
    </lineage>
</organism>
<protein>
    <submittedName>
        <fullName evidence="4">GNAT family N-acetyltransferase</fullName>
        <ecNumber evidence="4">2.3.-.-</ecNumber>
    </submittedName>
</protein>
<dbReference type="PANTHER" id="PTHR43877">
    <property type="entry name" value="AMINOALKYLPHOSPHONATE N-ACETYLTRANSFERASE-RELATED-RELATED"/>
    <property type="match status" value="1"/>
</dbReference>
<sequence length="130" mass="14275">MLANDPLGAKRENPGDPAYLRAFEEIDADPNQLLVVAESGAEIIATMQLSFVPGLSRRGMTRCQIEAVRVRDDQRGSGTGEAMIRWAIARAKERGCGLVQLTTDASREGARRFYERIGFEPSHVGMKLAL</sequence>
<dbReference type="EMBL" id="JBHLZU010000026">
    <property type="protein sequence ID" value="MFB9908046.1"/>
    <property type="molecule type" value="Genomic_DNA"/>
</dbReference>
<keyword evidence="2 4" id="KW-0012">Acyltransferase</keyword>
<dbReference type="InterPro" id="IPR000182">
    <property type="entry name" value="GNAT_dom"/>
</dbReference>
<reference evidence="4 5" key="1">
    <citation type="submission" date="2024-09" db="EMBL/GenBank/DDBJ databases">
        <authorList>
            <person name="Sun Q."/>
            <person name="Mori K."/>
        </authorList>
    </citation>
    <scope>NUCLEOTIDE SEQUENCE [LARGE SCALE GENOMIC DNA]</scope>
    <source>
        <strain evidence="4 5">TBRC 7907</strain>
    </source>
</reference>
<comment type="caution">
    <text evidence="4">The sequence shown here is derived from an EMBL/GenBank/DDBJ whole genome shotgun (WGS) entry which is preliminary data.</text>
</comment>
<dbReference type="Proteomes" id="UP001589693">
    <property type="component" value="Unassembled WGS sequence"/>
</dbReference>
<dbReference type="SUPFAM" id="SSF55729">
    <property type="entry name" value="Acyl-CoA N-acyltransferases (Nat)"/>
    <property type="match status" value="1"/>
</dbReference>
<dbReference type="InterPro" id="IPR050832">
    <property type="entry name" value="Bact_Acetyltransf"/>
</dbReference>
<dbReference type="CDD" id="cd04301">
    <property type="entry name" value="NAT_SF"/>
    <property type="match status" value="1"/>
</dbReference>
<dbReference type="Pfam" id="PF00583">
    <property type="entry name" value="Acetyltransf_1"/>
    <property type="match status" value="1"/>
</dbReference>
<dbReference type="PROSITE" id="PS51186">
    <property type="entry name" value="GNAT"/>
    <property type="match status" value="1"/>
</dbReference>
<dbReference type="InterPro" id="IPR016181">
    <property type="entry name" value="Acyl_CoA_acyltransferase"/>
</dbReference>
<evidence type="ECO:0000259" key="3">
    <source>
        <dbReference type="PROSITE" id="PS51186"/>
    </source>
</evidence>
<dbReference type="Gene3D" id="3.40.630.30">
    <property type="match status" value="1"/>
</dbReference>